<sequence length="76" mass="9333">MPSEHEQLFQQVRLPRPRRHEPRNPWAMHGMQWMKWIVFYEQDYINKVENCIFDNKQGFYLSIRHGSTTNAKTRAR</sequence>
<comment type="caution">
    <text evidence="2">The sequence shown here is derived from an EMBL/GenBank/DDBJ whole genome shotgun (WGS) entry which is preliminary data.</text>
</comment>
<accession>A0AAN7PMZ0</accession>
<proteinExistence type="predicted"/>
<evidence type="ECO:0000313" key="3">
    <source>
        <dbReference type="Proteomes" id="UP001353858"/>
    </source>
</evidence>
<dbReference type="AlphaFoldDB" id="A0AAN7PMZ0"/>
<gene>
    <name evidence="2" type="ORF">RN001_016198</name>
</gene>
<protein>
    <submittedName>
        <fullName evidence="2">Uncharacterized protein</fullName>
    </submittedName>
</protein>
<keyword evidence="3" id="KW-1185">Reference proteome</keyword>
<dbReference type="EMBL" id="JARPUR010000008">
    <property type="protein sequence ID" value="KAK4872074.1"/>
    <property type="molecule type" value="Genomic_DNA"/>
</dbReference>
<evidence type="ECO:0000313" key="2">
    <source>
        <dbReference type="EMBL" id="KAK4872074.1"/>
    </source>
</evidence>
<name>A0AAN7PMZ0_9COLE</name>
<feature type="region of interest" description="Disordered" evidence="1">
    <location>
        <begin position="1"/>
        <end position="23"/>
    </location>
</feature>
<dbReference type="Proteomes" id="UP001353858">
    <property type="component" value="Unassembled WGS sequence"/>
</dbReference>
<organism evidence="2 3">
    <name type="scientific">Aquatica leii</name>
    <dbReference type="NCBI Taxonomy" id="1421715"/>
    <lineage>
        <taxon>Eukaryota</taxon>
        <taxon>Metazoa</taxon>
        <taxon>Ecdysozoa</taxon>
        <taxon>Arthropoda</taxon>
        <taxon>Hexapoda</taxon>
        <taxon>Insecta</taxon>
        <taxon>Pterygota</taxon>
        <taxon>Neoptera</taxon>
        <taxon>Endopterygota</taxon>
        <taxon>Coleoptera</taxon>
        <taxon>Polyphaga</taxon>
        <taxon>Elateriformia</taxon>
        <taxon>Elateroidea</taxon>
        <taxon>Lampyridae</taxon>
        <taxon>Luciolinae</taxon>
        <taxon>Aquatica</taxon>
    </lineage>
</organism>
<evidence type="ECO:0000256" key="1">
    <source>
        <dbReference type="SAM" id="MobiDB-lite"/>
    </source>
</evidence>
<reference evidence="3" key="1">
    <citation type="submission" date="2023-01" db="EMBL/GenBank/DDBJ databases">
        <title>Key to firefly adult light organ development and bioluminescence: homeobox transcription factors regulate luciferase expression and transportation to peroxisome.</title>
        <authorList>
            <person name="Fu X."/>
        </authorList>
    </citation>
    <scope>NUCLEOTIDE SEQUENCE [LARGE SCALE GENOMIC DNA]</scope>
</reference>